<evidence type="ECO:0008006" key="11">
    <source>
        <dbReference type="Google" id="ProtNLM"/>
    </source>
</evidence>
<dbReference type="InterPro" id="IPR004331">
    <property type="entry name" value="SPX_dom"/>
</dbReference>
<sequence>MESTGSEAGCGVAAVWCGRRWNRRQETLPERAHNRLTMSEQKTKKAKKADEAMIPSLGTLEMLKTYSSLNTVSIETILKKFDRVSNKKLSRAYLEVVQMSHFVCVDKVDDLKEYIETFHTTYFANNIKEVAMKKLSPCKKENLCTDTFFDACFLLASIGFFLILYWDSFAWLTNRLFTIEKLAKIFLCLLYKVEILDTIILVSSIYKKPDTNTPEHGLSYTSVVYGISSFPYVLSVMQCVQKYRDDGDKKHLYNIAKHVFTLLAVISRIRAGSILTSFWIFKVVGFSILATMASVYWDLYHDWGLLNFKPNNKGLRDSLMHKRKYIYYTTMALNILLRVNWAYNLIDWTFKVQ</sequence>
<feature type="transmembrane region" description="Helical" evidence="6">
    <location>
        <begin position="148"/>
        <end position="173"/>
    </location>
</feature>
<dbReference type="EMBL" id="CAKMRJ010005523">
    <property type="protein sequence ID" value="CAH1446229.1"/>
    <property type="molecule type" value="Genomic_DNA"/>
</dbReference>
<dbReference type="PROSITE" id="PS51380">
    <property type="entry name" value="EXS"/>
    <property type="match status" value="1"/>
</dbReference>
<dbReference type="PANTHER" id="PTHR10783:SF103">
    <property type="entry name" value="SOLUTE CARRIER FAMILY 53 MEMBER 1"/>
    <property type="match status" value="1"/>
</dbReference>
<name>A0AAU9P861_9ASTR</name>
<comment type="subcellular location">
    <subcellularLocation>
        <location evidence="1">Membrane</location>
        <topology evidence="1">Multi-pass membrane protein</topology>
    </subcellularLocation>
</comment>
<feature type="transmembrane region" description="Helical" evidence="6">
    <location>
        <begin position="277"/>
        <end position="299"/>
    </location>
</feature>
<evidence type="ECO:0000256" key="4">
    <source>
        <dbReference type="ARBA" id="ARBA00022989"/>
    </source>
</evidence>
<keyword evidence="3 6" id="KW-0812">Transmembrane</keyword>
<comment type="similarity">
    <text evidence="2">Belongs to the SYG1 (TC 2.A.94) family.</text>
</comment>
<dbReference type="PROSITE" id="PS51382">
    <property type="entry name" value="SPX"/>
    <property type="match status" value="1"/>
</dbReference>
<organism evidence="9 10">
    <name type="scientific">Lactuca virosa</name>
    <dbReference type="NCBI Taxonomy" id="75947"/>
    <lineage>
        <taxon>Eukaryota</taxon>
        <taxon>Viridiplantae</taxon>
        <taxon>Streptophyta</taxon>
        <taxon>Embryophyta</taxon>
        <taxon>Tracheophyta</taxon>
        <taxon>Spermatophyta</taxon>
        <taxon>Magnoliopsida</taxon>
        <taxon>eudicotyledons</taxon>
        <taxon>Gunneridae</taxon>
        <taxon>Pentapetalae</taxon>
        <taxon>asterids</taxon>
        <taxon>campanulids</taxon>
        <taxon>Asterales</taxon>
        <taxon>Asteraceae</taxon>
        <taxon>Cichorioideae</taxon>
        <taxon>Cichorieae</taxon>
        <taxon>Lactucinae</taxon>
        <taxon>Lactuca</taxon>
    </lineage>
</organism>
<feature type="domain" description="SPX" evidence="8">
    <location>
        <begin position="1"/>
        <end position="95"/>
    </location>
</feature>
<dbReference type="GO" id="GO:0005737">
    <property type="term" value="C:cytoplasm"/>
    <property type="evidence" value="ECO:0007669"/>
    <property type="project" value="TreeGrafter"/>
</dbReference>
<feature type="transmembrane region" description="Helical" evidence="6">
    <location>
        <begin position="325"/>
        <end position="343"/>
    </location>
</feature>
<dbReference type="PANTHER" id="PTHR10783">
    <property type="entry name" value="XENOTROPIC AND POLYTROPIC RETROVIRUS RECEPTOR 1-RELATED"/>
    <property type="match status" value="1"/>
</dbReference>
<feature type="transmembrane region" description="Helical" evidence="6">
    <location>
        <begin position="218"/>
        <end position="240"/>
    </location>
</feature>
<evidence type="ECO:0000313" key="9">
    <source>
        <dbReference type="EMBL" id="CAH1446229.1"/>
    </source>
</evidence>
<evidence type="ECO:0000256" key="6">
    <source>
        <dbReference type="SAM" id="Phobius"/>
    </source>
</evidence>
<dbReference type="Pfam" id="PF03124">
    <property type="entry name" value="EXS"/>
    <property type="match status" value="1"/>
</dbReference>
<reference evidence="9 10" key="1">
    <citation type="submission" date="2022-01" db="EMBL/GenBank/DDBJ databases">
        <authorList>
            <person name="Xiong W."/>
            <person name="Schranz E."/>
        </authorList>
    </citation>
    <scope>NUCLEOTIDE SEQUENCE [LARGE SCALE GENOMIC DNA]</scope>
</reference>
<evidence type="ECO:0000256" key="3">
    <source>
        <dbReference type="ARBA" id="ARBA00022692"/>
    </source>
</evidence>
<keyword evidence="5 6" id="KW-0472">Membrane</keyword>
<evidence type="ECO:0000259" key="7">
    <source>
        <dbReference type="PROSITE" id="PS51380"/>
    </source>
</evidence>
<dbReference type="Pfam" id="PF03105">
    <property type="entry name" value="SPX"/>
    <property type="match status" value="1"/>
</dbReference>
<dbReference type="AlphaFoldDB" id="A0AAU9P861"/>
<keyword evidence="10" id="KW-1185">Reference proteome</keyword>
<keyword evidence="4 6" id="KW-1133">Transmembrane helix</keyword>
<comment type="caution">
    <text evidence="9">The sequence shown here is derived from an EMBL/GenBank/DDBJ whole genome shotgun (WGS) entry which is preliminary data.</text>
</comment>
<dbReference type="InterPro" id="IPR004342">
    <property type="entry name" value="EXS_C"/>
</dbReference>
<evidence type="ECO:0000256" key="5">
    <source>
        <dbReference type="ARBA" id="ARBA00023136"/>
    </source>
</evidence>
<dbReference type="Proteomes" id="UP001157418">
    <property type="component" value="Unassembled WGS sequence"/>
</dbReference>
<feature type="domain" description="EXS" evidence="7">
    <location>
        <begin position="215"/>
        <end position="353"/>
    </location>
</feature>
<protein>
    <recommendedName>
        <fullName evidence="11">EXS domain-containing protein</fullName>
    </recommendedName>
</protein>
<evidence type="ECO:0000256" key="2">
    <source>
        <dbReference type="ARBA" id="ARBA00009665"/>
    </source>
</evidence>
<proteinExistence type="inferred from homology"/>
<gene>
    <name evidence="9" type="ORF">LVIROSA_LOCUS31939</name>
</gene>
<evidence type="ECO:0000259" key="8">
    <source>
        <dbReference type="PROSITE" id="PS51382"/>
    </source>
</evidence>
<evidence type="ECO:0000313" key="10">
    <source>
        <dbReference type="Proteomes" id="UP001157418"/>
    </source>
</evidence>
<dbReference type="GO" id="GO:0016020">
    <property type="term" value="C:membrane"/>
    <property type="evidence" value="ECO:0007669"/>
    <property type="project" value="UniProtKB-SubCell"/>
</dbReference>
<feature type="transmembrane region" description="Helical" evidence="6">
    <location>
        <begin position="185"/>
        <end position="206"/>
    </location>
</feature>
<accession>A0AAU9P861</accession>
<evidence type="ECO:0000256" key="1">
    <source>
        <dbReference type="ARBA" id="ARBA00004141"/>
    </source>
</evidence>